<dbReference type="OrthoDB" id="7506561at2"/>
<accession>A0A4S1W8S2</accession>
<keyword evidence="2" id="KW-1185">Reference proteome</keyword>
<dbReference type="RefSeq" id="WP_135986913.1">
    <property type="nucleotide sequence ID" value="NZ_JAASQM010000001.1"/>
</dbReference>
<dbReference type="EMBL" id="SRXU01000008">
    <property type="protein sequence ID" value="TGX39304.1"/>
    <property type="molecule type" value="Genomic_DNA"/>
</dbReference>
<evidence type="ECO:0000313" key="2">
    <source>
        <dbReference type="Proteomes" id="UP000309848"/>
    </source>
</evidence>
<dbReference type="Gene3D" id="1.25.40.10">
    <property type="entry name" value="Tetratricopeptide repeat domain"/>
    <property type="match status" value="1"/>
</dbReference>
<comment type="caution">
    <text evidence="1">The sequence shown here is derived from an EMBL/GenBank/DDBJ whole genome shotgun (WGS) entry which is preliminary data.</text>
</comment>
<sequence>MARGGEANWRLYERAHAILDGRAYGHALPILRVLAARGFTPAMNHLAGFESPSRALALHKQAAATDDAMSLQNLATEYLNRGQMARYRHWLARAALQDEDARGELRAFKTRFPHRDMRRLRRLCPPDRG</sequence>
<name>A0A4S1W8S2_9SPHN</name>
<protein>
    <submittedName>
        <fullName evidence="1">Uncharacterized protein</fullName>
    </submittedName>
</protein>
<dbReference type="AlphaFoldDB" id="A0A4S1W8S2"/>
<dbReference type="InterPro" id="IPR011990">
    <property type="entry name" value="TPR-like_helical_dom_sf"/>
</dbReference>
<dbReference type="Proteomes" id="UP000309848">
    <property type="component" value="Unassembled WGS sequence"/>
</dbReference>
<proteinExistence type="predicted"/>
<evidence type="ECO:0000313" key="1">
    <source>
        <dbReference type="EMBL" id="TGX39304.1"/>
    </source>
</evidence>
<gene>
    <name evidence="1" type="ORF">E5A74_17475</name>
</gene>
<organism evidence="1 2">
    <name type="scientific">Sphingomonas naasensis</name>
    <dbReference type="NCBI Taxonomy" id="1344951"/>
    <lineage>
        <taxon>Bacteria</taxon>
        <taxon>Pseudomonadati</taxon>
        <taxon>Pseudomonadota</taxon>
        <taxon>Alphaproteobacteria</taxon>
        <taxon>Sphingomonadales</taxon>
        <taxon>Sphingomonadaceae</taxon>
        <taxon>Sphingomonas</taxon>
    </lineage>
</organism>
<reference evidence="1 2" key="1">
    <citation type="submission" date="2019-04" db="EMBL/GenBank/DDBJ databases">
        <title>Sphingomonas psychrotolerans sp. nov., isolated from soil in the Tianshan Mountains, Xinjiang, China.</title>
        <authorList>
            <person name="Luo Y."/>
            <person name="Sheng H."/>
        </authorList>
    </citation>
    <scope>NUCLEOTIDE SEQUENCE [LARGE SCALE GENOMIC DNA]</scope>
    <source>
        <strain evidence="1 2">KIS18-15</strain>
    </source>
</reference>